<reference evidence="1 2" key="1">
    <citation type="submission" date="2020-07" db="EMBL/GenBank/DDBJ databases">
        <title>Sequencing the genomes of 1000 actinobacteria strains.</title>
        <authorList>
            <person name="Klenk H.-P."/>
        </authorList>
    </citation>
    <scope>NUCLEOTIDE SEQUENCE [LARGE SCALE GENOMIC DNA]</scope>
    <source>
        <strain evidence="1 2">DSM 45763</strain>
    </source>
</reference>
<dbReference type="EMBL" id="JACCCO010000004">
    <property type="protein sequence ID" value="NYF44656.1"/>
    <property type="molecule type" value="Genomic_DNA"/>
</dbReference>
<dbReference type="Proteomes" id="UP000576393">
    <property type="component" value="Unassembled WGS sequence"/>
</dbReference>
<sequence length="82" mass="9456">MDDERATLLFSPSAAEILQADFPGWLIWRDFKPEGEHGDWCARRHTSSPSPDAVVLRHTDLEGLRELLESHEKQQEQEGRDD</sequence>
<organism evidence="1 2">
    <name type="scientific">Streptosporangium sandarakinum</name>
    <dbReference type="NCBI Taxonomy" id="1260955"/>
    <lineage>
        <taxon>Bacteria</taxon>
        <taxon>Bacillati</taxon>
        <taxon>Actinomycetota</taxon>
        <taxon>Actinomycetes</taxon>
        <taxon>Streptosporangiales</taxon>
        <taxon>Streptosporangiaceae</taxon>
        <taxon>Streptosporangium</taxon>
    </lineage>
</organism>
<keyword evidence="2" id="KW-1185">Reference proteome</keyword>
<proteinExistence type="predicted"/>
<accession>A0A852V945</accession>
<gene>
    <name evidence="1" type="ORF">HDA43_006898</name>
</gene>
<evidence type="ECO:0000313" key="1">
    <source>
        <dbReference type="EMBL" id="NYF44656.1"/>
    </source>
</evidence>
<protein>
    <submittedName>
        <fullName evidence="1">Uncharacterized protein</fullName>
    </submittedName>
</protein>
<name>A0A852V945_9ACTN</name>
<dbReference type="AlphaFoldDB" id="A0A852V945"/>
<dbReference type="RefSeq" id="WP_179829145.1">
    <property type="nucleotide sequence ID" value="NZ_JACCCO010000004.1"/>
</dbReference>
<evidence type="ECO:0000313" key="2">
    <source>
        <dbReference type="Proteomes" id="UP000576393"/>
    </source>
</evidence>
<comment type="caution">
    <text evidence="1">The sequence shown here is derived from an EMBL/GenBank/DDBJ whole genome shotgun (WGS) entry which is preliminary data.</text>
</comment>